<keyword evidence="5" id="KW-0378">Hydrolase</keyword>
<keyword evidence="5" id="KW-0255">Endonuclease</keyword>
<dbReference type="Pfam" id="PF01420">
    <property type="entry name" value="Methylase_S"/>
    <property type="match status" value="2"/>
</dbReference>
<dbReference type="InterPro" id="IPR000055">
    <property type="entry name" value="Restrct_endonuc_typeI_TRD"/>
</dbReference>
<dbReference type="RefSeq" id="WP_130606413.1">
    <property type="nucleotide sequence ID" value="NZ_AP019368.1"/>
</dbReference>
<dbReference type="OrthoDB" id="5296428at2"/>
<name>A0A4P2VJW7_FLUSA</name>
<reference evidence="5 6" key="1">
    <citation type="submission" date="2018-12" db="EMBL/GenBank/DDBJ databases">
        <title>Rubrispira sanarue gen. nov., sp., nov., a member of the order Silvanigrellales, isolated from a brackish lake in Hamamatsu Japan.</title>
        <authorList>
            <person name="Maejima Y."/>
            <person name="Iino T."/>
            <person name="Muraguchi Y."/>
            <person name="Fukuda K."/>
            <person name="Nojiri H."/>
            <person name="Ohkuma M."/>
            <person name="Moriuchi R."/>
            <person name="Dohra H."/>
            <person name="Kimbara K."/>
            <person name="Shintani M."/>
        </authorList>
    </citation>
    <scope>NUCLEOTIDE SEQUENCE [LARGE SCALE GENOMIC DNA]</scope>
    <source>
        <strain evidence="5 6">RF1110005</strain>
    </source>
</reference>
<dbReference type="EMBL" id="AP019368">
    <property type="protein sequence ID" value="BBH52184.1"/>
    <property type="molecule type" value="Genomic_DNA"/>
</dbReference>
<evidence type="ECO:0000313" key="5">
    <source>
        <dbReference type="EMBL" id="BBH52184.1"/>
    </source>
</evidence>
<dbReference type="REBASE" id="299490">
    <property type="entry name" value="S.Sba10005ORF6230P"/>
</dbReference>
<feature type="domain" description="Type I restriction modification DNA specificity" evidence="4">
    <location>
        <begin position="215"/>
        <end position="383"/>
    </location>
</feature>
<accession>A0A4P2VJW7</accession>
<organism evidence="5 6">
    <name type="scientific">Fluviispira sanaruensis</name>
    <dbReference type="NCBI Taxonomy" id="2493639"/>
    <lineage>
        <taxon>Bacteria</taxon>
        <taxon>Pseudomonadati</taxon>
        <taxon>Bdellovibrionota</taxon>
        <taxon>Oligoflexia</taxon>
        <taxon>Silvanigrellales</taxon>
        <taxon>Silvanigrellaceae</taxon>
        <taxon>Fluviispira</taxon>
    </lineage>
</organism>
<evidence type="ECO:0000256" key="3">
    <source>
        <dbReference type="ARBA" id="ARBA00023125"/>
    </source>
</evidence>
<feature type="domain" description="Type I restriction modification DNA specificity" evidence="4">
    <location>
        <begin position="23"/>
        <end position="177"/>
    </location>
</feature>
<dbReference type="Gene3D" id="1.10.287.1120">
    <property type="entry name" value="Bipartite methylase S protein"/>
    <property type="match status" value="1"/>
</dbReference>
<keyword evidence="2" id="KW-0680">Restriction system</keyword>
<dbReference type="InterPro" id="IPR052021">
    <property type="entry name" value="Type-I_RS_S_subunit"/>
</dbReference>
<evidence type="ECO:0000256" key="1">
    <source>
        <dbReference type="ARBA" id="ARBA00010923"/>
    </source>
</evidence>
<evidence type="ECO:0000256" key="2">
    <source>
        <dbReference type="ARBA" id="ARBA00022747"/>
    </source>
</evidence>
<dbReference type="AlphaFoldDB" id="A0A4P2VJW7"/>
<evidence type="ECO:0000259" key="4">
    <source>
        <dbReference type="Pfam" id="PF01420"/>
    </source>
</evidence>
<proteinExistence type="inferred from homology"/>
<dbReference type="PANTHER" id="PTHR30408:SF12">
    <property type="entry name" value="TYPE I RESTRICTION ENZYME MJAVIII SPECIFICITY SUBUNIT"/>
    <property type="match status" value="1"/>
</dbReference>
<keyword evidence="3" id="KW-0238">DNA-binding</keyword>
<protein>
    <submittedName>
        <fullName evidence="5">Restriction endonuclease subunit S</fullName>
    </submittedName>
</protein>
<dbReference type="Gene3D" id="3.90.220.20">
    <property type="entry name" value="DNA methylase specificity domains"/>
    <property type="match status" value="2"/>
</dbReference>
<dbReference type="GO" id="GO:0009307">
    <property type="term" value="P:DNA restriction-modification system"/>
    <property type="evidence" value="ECO:0007669"/>
    <property type="project" value="UniProtKB-KW"/>
</dbReference>
<dbReference type="SUPFAM" id="SSF116734">
    <property type="entry name" value="DNA methylase specificity domain"/>
    <property type="match status" value="2"/>
</dbReference>
<sequence>MTNQTYSLKSLSDLDIKIIDGDRGAEYPKSNEILKNGYCVFLNAKNISSEGFVFSDIKFITFEKHTKLLKGIVKNNDIVLTTRGTVGNLALFVDKLSYDAVRINSSMVIIRNENPNIITDFLYKVLNSDFVKNQIKKISYGSAQNQITVKDIKNIMLPIPTLDKQKEFLELIYLWDNAVNQYKKLIEYLNKYKRMTLQHLTESNVDNNKIIFKQKLLEEVCIVNIGTKFEGNFKYKVKAEIPFIKINDLNIPGNEKYIIKTKLSLNRKDIKKINGKLFYKNSIILPKVGASALLNKRGILSRESVIDNNLLCLTANEKECNSEYLYQILLTLDLSKISQESAIPLINKRELSNIRIFIPELDVQNKIANILKKYDELIENKIKIYKLLIKQRLLISNKFFL</sequence>
<dbReference type="KEGG" id="sbf:JCM31447_06240"/>
<dbReference type="InterPro" id="IPR044946">
    <property type="entry name" value="Restrct_endonuc_typeI_TRD_sf"/>
</dbReference>
<evidence type="ECO:0000313" key="6">
    <source>
        <dbReference type="Proteomes" id="UP000291236"/>
    </source>
</evidence>
<comment type="similarity">
    <text evidence="1">Belongs to the type-I restriction system S methylase family.</text>
</comment>
<dbReference type="Proteomes" id="UP000291236">
    <property type="component" value="Chromosome"/>
</dbReference>
<keyword evidence="5" id="KW-0540">Nuclease</keyword>
<keyword evidence="6" id="KW-1185">Reference proteome</keyword>
<gene>
    <name evidence="5" type="ORF">JCM31447_06240</name>
</gene>
<dbReference type="GO" id="GO:0004519">
    <property type="term" value="F:endonuclease activity"/>
    <property type="evidence" value="ECO:0007669"/>
    <property type="project" value="UniProtKB-KW"/>
</dbReference>
<dbReference type="PANTHER" id="PTHR30408">
    <property type="entry name" value="TYPE-1 RESTRICTION ENZYME ECOKI SPECIFICITY PROTEIN"/>
    <property type="match status" value="1"/>
</dbReference>
<dbReference type="GO" id="GO:0003677">
    <property type="term" value="F:DNA binding"/>
    <property type="evidence" value="ECO:0007669"/>
    <property type="project" value="UniProtKB-KW"/>
</dbReference>